<sequence length="79" mass="9404">MRQAFVKLPVFVLYRWIDSYYFVYKFGQSYSSEREPVAEKSMRRRIRFLFDRAVIVLGLFVMCLVVKAGMFGVAYLTWG</sequence>
<dbReference type="RefSeq" id="WP_104922453.1">
    <property type="nucleotide sequence ID" value="NZ_CP019062.1"/>
</dbReference>
<reference evidence="3" key="1">
    <citation type="submission" date="2017-01" db="EMBL/GenBank/DDBJ databases">
        <title>Genome sequence of Rouxiella sp. ERMR1:05.</title>
        <authorList>
            <person name="Kumar R."/>
            <person name="Singh D."/>
            <person name="Kumar S."/>
        </authorList>
    </citation>
    <scope>NUCLEOTIDE SEQUENCE [LARGE SCALE GENOMIC DNA]</scope>
    <source>
        <strain evidence="3">ERMR1:05</strain>
    </source>
</reference>
<organism evidence="2 3">
    <name type="scientific">Rahnella sikkimica</name>
    <dbReference type="NCBI Taxonomy" id="1805933"/>
    <lineage>
        <taxon>Bacteria</taxon>
        <taxon>Pseudomonadati</taxon>
        <taxon>Pseudomonadota</taxon>
        <taxon>Gammaproteobacteria</taxon>
        <taxon>Enterobacterales</taxon>
        <taxon>Yersiniaceae</taxon>
        <taxon>Rahnella</taxon>
    </lineage>
</organism>
<evidence type="ECO:0000313" key="3">
    <source>
        <dbReference type="Proteomes" id="UP000239197"/>
    </source>
</evidence>
<gene>
    <name evidence="2" type="ORF">BV494_08315</name>
</gene>
<evidence type="ECO:0000256" key="1">
    <source>
        <dbReference type="SAM" id="Phobius"/>
    </source>
</evidence>
<dbReference type="AlphaFoldDB" id="A0A2L1UQ34"/>
<proteinExistence type="predicted"/>
<keyword evidence="1" id="KW-1133">Transmembrane helix</keyword>
<keyword evidence="3" id="KW-1185">Reference proteome</keyword>
<dbReference type="KEGG" id="rox:BV494_08315"/>
<protein>
    <submittedName>
        <fullName evidence="2">Uncharacterized protein</fullName>
    </submittedName>
</protein>
<evidence type="ECO:0000313" key="2">
    <source>
        <dbReference type="EMBL" id="AVF34938.1"/>
    </source>
</evidence>
<keyword evidence="1" id="KW-0812">Transmembrane</keyword>
<keyword evidence="1" id="KW-0472">Membrane</keyword>
<dbReference type="Proteomes" id="UP000239197">
    <property type="component" value="Chromosome"/>
</dbReference>
<name>A0A2L1UQ34_9GAMM</name>
<dbReference type="EMBL" id="CP019062">
    <property type="protein sequence ID" value="AVF34938.1"/>
    <property type="molecule type" value="Genomic_DNA"/>
</dbReference>
<feature type="transmembrane region" description="Helical" evidence="1">
    <location>
        <begin position="53"/>
        <end position="78"/>
    </location>
</feature>
<accession>A0A2L1UQ34</accession>